<evidence type="ECO:0000259" key="2">
    <source>
        <dbReference type="Pfam" id="PF07883"/>
    </source>
</evidence>
<feature type="domain" description="Cupin type-2" evidence="2">
    <location>
        <begin position="53"/>
        <end position="120"/>
    </location>
</feature>
<dbReference type="Gene3D" id="2.60.120.10">
    <property type="entry name" value="Jelly Rolls"/>
    <property type="match status" value="1"/>
</dbReference>
<protein>
    <recommendedName>
        <fullName evidence="2">Cupin type-2 domain-containing protein</fullName>
    </recommendedName>
</protein>
<keyword evidence="1" id="KW-0732">Signal</keyword>
<dbReference type="PANTHER" id="PTHR38599:SF1">
    <property type="entry name" value="CUPIN DOMAIN PROTEIN (AFU_ORTHOLOGUE AFUA_3G13620)"/>
    <property type="match status" value="1"/>
</dbReference>
<dbReference type="SUPFAM" id="SSF51182">
    <property type="entry name" value="RmlC-like cupins"/>
    <property type="match status" value="1"/>
</dbReference>
<dbReference type="EMBL" id="NPDV01000009">
    <property type="protein sequence ID" value="PJZ53032.1"/>
    <property type="molecule type" value="Genomic_DNA"/>
</dbReference>
<evidence type="ECO:0000313" key="5">
    <source>
        <dbReference type="Proteomes" id="UP000232149"/>
    </source>
</evidence>
<name>A0A2M9YNA6_9LEPT</name>
<reference evidence="5 6" key="1">
    <citation type="submission" date="2017-07" db="EMBL/GenBank/DDBJ databases">
        <title>Leptospira spp. isolated from tropical soils.</title>
        <authorList>
            <person name="Thibeaux R."/>
            <person name="Iraola G."/>
            <person name="Ferres I."/>
            <person name="Bierque E."/>
            <person name="Girault D."/>
            <person name="Soupe-Gilbert M.-E."/>
            <person name="Picardeau M."/>
            <person name="Goarant C."/>
        </authorList>
    </citation>
    <scope>NUCLEOTIDE SEQUENCE [LARGE SCALE GENOMIC DNA]</scope>
    <source>
        <strain evidence="3 6">FH2-B-C1</strain>
        <strain evidence="4 5">FH2-B-D1</strain>
    </source>
</reference>
<keyword evidence="5" id="KW-1185">Reference proteome</keyword>
<dbReference type="Proteomes" id="UP000232149">
    <property type="component" value="Unassembled WGS sequence"/>
</dbReference>
<accession>A0A2M9YNA6</accession>
<gene>
    <name evidence="4" type="ORF">CH376_07250</name>
    <name evidence="3" type="ORF">CH380_11470</name>
</gene>
<dbReference type="AlphaFoldDB" id="A0A2M9YNA6"/>
<sequence>MKIVLLIFFVCFSLSFAEDVAKPIPAPSVSRKELLIAFLGGEKNVSNVKIVEVILEKRQGASLHLHPCDTIGVVTQGTITFQIEGQAEQFLKAGDAFFEPENARIAKFNNESEAPAKFAVFYLLQKAGDPTVQVLEK</sequence>
<dbReference type="InterPro" id="IPR013096">
    <property type="entry name" value="Cupin_2"/>
</dbReference>
<dbReference type="Pfam" id="PF07883">
    <property type="entry name" value="Cupin_2"/>
    <property type="match status" value="1"/>
</dbReference>
<dbReference type="EMBL" id="NPDU01000014">
    <property type="protein sequence ID" value="PJZ62589.1"/>
    <property type="molecule type" value="Genomic_DNA"/>
</dbReference>
<proteinExistence type="predicted"/>
<evidence type="ECO:0000313" key="6">
    <source>
        <dbReference type="Proteomes" id="UP000232188"/>
    </source>
</evidence>
<evidence type="ECO:0000313" key="4">
    <source>
        <dbReference type="EMBL" id="PJZ62589.1"/>
    </source>
</evidence>
<feature type="signal peptide" evidence="1">
    <location>
        <begin position="1"/>
        <end position="17"/>
    </location>
</feature>
<dbReference type="PANTHER" id="PTHR38599">
    <property type="entry name" value="CUPIN DOMAIN PROTEIN (AFU_ORTHOLOGUE AFUA_3G13620)"/>
    <property type="match status" value="1"/>
</dbReference>
<comment type="caution">
    <text evidence="3">The sequence shown here is derived from an EMBL/GenBank/DDBJ whole genome shotgun (WGS) entry which is preliminary data.</text>
</comment>
<dbReference type="InterPro" id="IPR011051">
    <property type="entry name" value="RmlC_Cupin_sf"/>
</dbReference>
<dbReference type="RefSeq" id="WP_100785890.1">
    <property type="nucleotide sequence ID" value="NZ_NPDU01000014.1"/>
</dbReference>
<organism evidence="3 6">
    <name type="scientific">Leptospira adleri</name>
    <dbReference type="NCBI Taxonomy" id="2023186"/>
    <lineage>
        <taxon>Bacteria</taxon>
        <taxon>Pseudomonadati</taxon>
        <taxon>Spirochaetota</taxon>
        <taxon>Spirochaetia</taxon>
        <taxon>Leptospirales</taxon>
        <taxon>Leptospiraceae</taxon>
        <taxon>Leptospira</taxon>
    </lineage>
</organism>
<evidence type="ECO:0000256" key="1">
    <source>
        <dbReference type="SAM" id="SignalP"/>
    </source>
</evidence>
<dbReference type="InterPro" id="IPR014710">
    <property type="entry name" value="RmlC-like_jellyroll"/>
</dbReference>
<dbReference type="Proteomes" id="UP000232188">
    <property type="component" value="Unassembled WGS sequence"/>
</dbReference>
<evidence type="ECO:0000313" key="3">
    <source>
        <dbReference type="EMBL" id="PJZ53032.1"/>
    </source>
</evidence>
<feature type="chain" id="PRO_5014734965" description="Cupin type-2 domain-containing protein" evidence="1">
    <location>
        <begin position="18"/>
        <end position="137"/>
    </location>
</feature>